<dbReference type="AlphaFoldDB" id="A2EZ70"/>
<dbReference type="InterPro" id="IPR011009">
    <property type="entry name" value="Kinase-like_dom_sf"/>
</dbReference>
<evidence type="ECO:0000313" key="4">
    <source>
        <dbReference type="Proteomes" id="UP000001542"/>
    </source>
</evidence>
<gene>
    <name evidence="3" type="ORF">TVAG_383610</name>
</gene>
<proteinExistence type="predicted"/>
<reference evidence="3" key="2">
    <citation type="journal article" date="2007" name="Science">
        <title>Draft genome sequence of the sexually transmitted pathogen Trichomonas vaginalis.</title>
        <authorList>
            <person name="Carlton J.M."/>
            <person name="Hirt R.P."/>
            <person name="Silva J.C."/>
            <person name="Delcher A.L."/>
            <person name="Schatz M."/>
            <person name="Zhao Q."/>
            <person name="Wortman J.R."/>
            <person name="Bidwell S.L."/>
            <person name="Alsmark U.C.M."/>
            <person name="Besteiro S."/>
            <person name="Sicheritz-Ponten T."/>
            <person name="Noel C.J."/>
            <person name="Dacks J.B."/>
            <person name="Foster P.G."/>
            <person name="Simillion C."/>
            <person name="Van de Peer Y."/>
            <person name="Miranda-Saavedra D."/>
            <person name="Barton G.J."/>
            <person name="Westrop G.D."/>
            <person name="Mueller S."/>
            <person name="Dessi D."/>
            <person name="Fiori P.L."/>
            <person name="Ren Q."/>
            <person name="Paulsen I."/>
            <person name="Zhang H."/>
            <person name="Bastida-Corcuera F.D."/>
            <person name="Simoes-Barbosa A."/>
            <person name="Brown M.T."/>
            <person name="Hayes R.D."/>
            <person name="Mukherjee M."/>
            <person name="Okumura C.Y."/>
            <person name="Schneider R."/>
            <person name="Smith A.J."/>
            <person name="Vanacova S."/>
            <person name="Villalvazo M."/>
            <person name="Haas B.J."/>
            <person name="Pertea M."/>
            <person name="Feldblyum T.V."/>
            <person name="Utterback T.R."/>
            <person name="Shu C.L."/>
            <person name="Osoegawa K."/>
            <person name="de Jong P.J."/>
            <person name="Hrdy I."/>
            <person name="Horvathova L."/>
            <person name="Zubacova Z."/>
            <person name="Dolezal P."/>
            <person name="Malik S.B."/>
            <person name="Logsdon J.M. Jr."/>
            <person name="Henze K."/>
            <person name="Gupta A."/>
            <person name="Wang C.C."/>
            <person name="Dunne R.L."/>
            <person name="Upcroft J.A."/>
            <person name="Upcroft P."/>
            <person name="White O."/>
            <person name="Salzberg S.L."/>
            <person name="Tang P."/>
            <person name="Chiu C.-H."/>
            <person name="Lee Y.-S."/>
            <person name="Embley T.M."/>
            <person name="Coombs G.H."/>
            <person name="Mottram J.C."/>
            <person name="Tachezy J."/>
            <person name="Fraser-Liggett C.M."/>
            <person name="Johnson P.J."/>
        </authorList>
    </citation>
    <scope>NUCLEOTIDE SEQUENCE [LARGE SCALE GENOMIC DNA]</scope>
    <source>
        <strain evidence="3">G3</strain>
    </source>
</reference>
<protein>
    <submittedName>
        <fullName evidence="3">CAMK family protein kinase</fullName>
    </submittedName>
</protein>
<dbReference type="InterPro" id="IPR017441">
    <property type="entry name" value="Protein_kinase_ATP_BS"/>
</dbReference>
<dbReference type="PANTHER" id="PTHR24362">
    <property type="entry name" value="SERINE/THREONINE-PROTEIN KINASE NEK"/>
    <property type="match status" value="1"/>
</dbReference>
<dbReference type="InterPro" id="IPR000719">
    <property type="entry name" value="Prot_kinase_dom"/>
</dbReference>
<keyword evidence="4" id="KW-1185">Reference proteome</keyword>
<organism evidence="3 4">
    <name type="scientific">Trichomonas vaginalis (strain ATCC PRA-98 / G3)</name>
    <dbReference type="NCBI Taxonomy" id="412133"/>
    <lineage>
        <taxon>Eukaryota</taxon>
        <taxon>Metamonada</taxon>
        <taxon>Parabasalia</taxon>
        <taxon>Trichomonadida</taxon>
        <taxon>Trichomonadidae</taxon>
        <taxon>Trichomonas</taxon>
    </lineage>
</organism>
<dbReference type="GO" id="GO:0005524">
    <property type="term" value="F:ATP binding"/>
    <property type="evidence" value="ECO:0007669"/>
    <property type="project" value="UniProtKB-UniRule"/>
</dbReference>
<dbReference type="EMBL" id="DS113548">
    <property type="protein sequence ID" value="EAY02058.1"/>
    <property type="molecule type" value="Genomic_DNA"/>
</dbReference>
<dbReference type="PROSITE" id="PS50011">
    <property type="entry name" value="PROTEIN_KINASE_DOM"/>
    <property type="match status" value="1"/>
</dbReference>
<sequence length="190" mass="21646">MFGIASVLEEHGYKLISEIGSGKFSHCYLCKSIKYELEFVAKVIPGCSDDIQNVLEMEVQSKLAHSNIVNIYDKFIEFNYCVLILEYCNNGNLSSLFKLSKESDPFVIQCIACQILDVLAFAHDEGMQHFGLNPNNIFVDKFNIVKISDFGIDQILSLNSTSYQHNRPIEYLAPEIFTNIPLQSRKDQFL</sequence>
<dbReference type="Proteomes" id="UP000001542">
    <property type="component" value="Unassembled WGS sequence"/>
</dbReference>
<evidence type="ECO:0000259" key="2">
    <source>
        <dbReference type="PROSITE" id="PS50011"/>
    </source>
</evidence>
<dbReference type="VEuPathDB" id="TrichDB:TVAG_048010"/>
<dbReference type="PANTHER" id="PTHR24362:SF309">
    <property type="entry name" value="PROTEIN KINASE DOMAIN-CONTAINING PROTEIN"/>
    <property type="match status" value="1"/>
</dbReference>
<dbReference type="Gene3D" id="1.10.510.10">
    <property type="entry name" value="Transferase(Phosphotransferase) domain 1"/>
    <property type="match status" value="1"/>
</dbReference>
<dbReference type="PROSITE" id="PS00107">
    <property type="entry name" value="PROTEIN_KINASE_ATP"/>
    <property type="match status" value="1"/>
</dbReference>
<dbReference type="KEGG" id="tva:4759889"/>
<keyword evidence="3" id="KW-0808">Transferase</keyword>
<accession>A2EZ70</accession>
<keyword evidence="1" id="KW-0547">Nucleotide-binding</keyword>
<keyword evidence="1" id="KW-0067">ATP-binding</keyword>
<keyword evidence="3" id="KW-0418">Kinase</keyword>
<dbReference type="CDD" id="cd00180">
    <property type="entry name" value="PKc"/>
    <property type="match status" value="1"/>
</dbReference>
<feature type="domain" description="Protein kinase" evidence="2">
    <location>
        <begin position="13"/>
        <end position="190"/>
    </location>
</feature>
<dbReference type="eggNOG" id="KOG0590">
    <property type="taxonomic scope" value="Eukaryota"/>
</dbReference>
<evidence type="ECO:0000313" key="3">
    <source>
        <dbReference type="EMBL" id="EAY02058.1"/>
    </source>
</evidence>
<evidence type="ECO:0000256" key="1">
    <source>
        <dbReference type="PROSITE-ProRule" id="PRU10141"/>
    </source>
</evidence>
<dbReference type="InParanoid" id="A2EZ70"/>
<dbReference type="OrthoDB" id="10004143at2759"/>
<name>A2EZ70_TRIV3</name>
<dbReference type="Pfam" id="PF00069">
    <property type="entry name" value="Pkinase"/>
    <property type="match status" value="1"/>
</dbReference>
<reference evidence="3" key="1">
    <citation type="submission" date="2006-10" db="EMBL/GenBank/DDBJ databases">
        <authorList>
            <person name="Amadeo P."/>
            <person name="Zhao Q."/>
            <person name="Wortman J."/>
            <person name="Fraser-Liggett C."/>
            <person name="Carlton J."/>
        </authorList>
    </citation>
    <scope>NUCLEOTIDE SEQUENCE</scope>
    <source>
        <strain evidence="3">G3</strain>
    </source>
</reference>
<dbReference type="GO" id="GO:0004672">
    <property type="term" value="F:protein kinase activity"/>
    <property type="evidence" value="ECO:0007669"/>
    <property type="project" value="InterPro"/>
</dbReference>
<dbReference type="VEuPathDB" id="TrichDB:TVAGG3_0459160"/>
<dbReference type="SUPFAM" id="SSF56112">
    <property type="entry name" value="Protein kinase-like (PK-like)"/>
    <property type="match status" value="1"/>
</dbReference>
<feature type="binding site" evidence="1">
    <location>
        <position position="42"/>
    </location>
    <ligand>
        <name>ATP</name>
        <dbReference type="ChEBI" id="CHEBI:30616"/>
    </ligand>
</feature>